<keyword evidence="1" id="KW-0813">Transport</keyword>
<dbReference type="InterPro" id="IPR036542">
    <property type="entry name" value="PTS_IIA_lac/cel_sf"/>
</dbReference>
<keyword evidence="2" id="KW-0762">Sugar transport</keyword>
<dbReference type="Gene3D" id="1.20.58.80">
    <property type="entry name" value="Phosphotransferase system, lactose/cellobiose-type IIA subunit"/>
    <property type="match status" value="1"/>
</dbReference>
<evidence type="ECO:0000256" key="5">
    <source>
        <dbReference type="PROSITE-ProRule" id="PRU00418"/>
    </source>
</evidence>
<evidence type="ECO:0000256" key="4">
    <source>
        <dbReference type="ARBA" id="ARBA00022683"/>
    </source>
</evidence>
<keyword evidence="7" id="KW-1185">Reference proteome</keyword>
<evidence type="ECO:0000313" key="6">
    <source>
        <dbReference type="EMBL" id="WDF83476.1"/>
    </source>
</evidence>
<keyword evidence="3" id="KW-0808">Transferase</keyword>
<keyword evidence="4" id="KW-0598">Phosphotransferase system</keyword>
<dbReference type="PANTHER" id="PTHR34382:SF7">
    <property type="entry name" value="PTS SYSTEM N,N'-DIACETYLCHITOBIOSE-SPECIFIC EIIA COMPONENT"/>
    <property type="match status" value="1"/>
</dbReference>
<feature type="modified residue" description="Phosphohistidine; by HPr" evidence="5">
    <location>
        <position position="78"/>
    </location>
</feature>
<protein>
    <submittedName>
        <fullName evidence="6">PTS lactose/cellobiose transporter subunit IIA</fullName>
    </submittedName>
</protein>
<dbReference type="SUPFAM" id="SSF46973">
    <property type="entry name" value="Enzyme IIa from lactose specific PTS, IIa-lac"/>
    <property type="match status" value="1"/>
</dbReference>
<name>A0ABY7WTN6_9LACO</name>
<evidence type="ECO:0000256" key="2">
    <source>
        <dbReference type="ARBA" id="ARBA00022597"/>
    </source>
</evidence>
<evidence type="ECO:0000256" key="3">
    <source>
        <dbReference type="ARBA" id="ARBA00022679"/>
    </source>
</evidence>
<sequence length="112" mass="11972">MIPDENPSEVMEIIMNASHSRSASRQAMAEARVGKQAAADKSLAEAKTALQAAQDAHNTLLSQEARGEGPEFSILLVHAENHLANADTMIDIATEFMAMGAELNALQKKLGK</sequence>
<organism evidence="6 7">
    <name type="scientific">Lacticaseibacillus pabuli</name>
    <dbReference type="NCBI Taxonomy" id="3025672"/>
    <lineage>
        <taxon>Bacteria</taxon>
        <taxon>Bacillati</taxon>
        <taxon>Bacillota</taxon>
        <taxon>Bacilli</taxon>
        <taxon>Lactobacillales</taxon>
        <taxon>Lactobacillaceae</taxon>
        <taxon>Lacticaseibacillus</taxon>
    </lineage>
</organism>
<accession>A0ABY7WTN6</accession>
<dbReference type="Pfam" id="PF02255">
    <property type="entry name" value="PTS_IIA"/>
    <property type="match status" value="1"/>
</dbReference>
<dbReference type="EMBL" id="CP117884">
    <property type="protein sequence ID" value="WDF83476.1"/>
    <property type="molecule type" value="Genomic_DNA"/>
</dbReference>
<dbReference type="Proteomes" id="UP001220377">
    <property type="component" value="Chromosome"/>
</dbReference>
<evidence type="ECO:0000256" key="1">
    <source>
        <dbReference type="ARBA" id="ARBA00022448"/>
    </source>
</evidence>
<dbReference type="RefSeq" id="WP_274261665.1">
    <property type="nucleotide sequence ID" value="NZ_CP117884.1"/>
</dbReference>
<proteinExistence type="predicted"/>
<evidence type="ECO:0000313" key="7">
    <source>
        <dbReference type="Proteomes" id="UP001220377"/>
    </source>
</evidence>
<dbReference type="InterPro" id="IPR003188">
    <property type="entry name" value="PTS_IIA_lac/cel"/>
</dbReference>
<gene>
    <name evidence="6" type="ORF">PQ472_04360</name>
</gene>
<dbReference type="PANTHER" id="PTHR34382">
    <property type="entry name" value="PTS SYSTEM N,N'-DIACETYLCHITOBIOSE-SPECIFIC EIIA COMPONENT"/>
    <property type="match status" value="1"/>
</dbReference>
<reference evidence="6 7" key="1">
    <citation type="submission" date="2023-02" db="EMBL/GenBank/DDBJ databases">
        <title>Genome sequence of Lacticaseibacillus sp. KACC 23028.</title>
        <authorList>
            <person name="Kim S."/>
            <person name="Heo J."/>
            <person name="Kwon S.-W."/>
        </authorList>
    </citation>
    <scope>NUCLEOTIDE SEQUENCE [LARGE SCALE GENOMIC DNA]</scope>
    <source>
        <strain evidence="6 7">KACC 23028</strain>
    </source>
</reference>
<dbReference type="PROSITE" id="PS51095">
    <property type="entry name" value="PTS_EIIA_TYPE_3"/>
    <property type="match status" value="1"/>
</dbReference>